<evidence type="ECO:0000313" key="10">
    <source>
        <dbReference type="Proteomes" id="UP000036958"/>
    </source>
</evidence>
<comment type="similarity">
    <text evidence="2">Belongs to the SusD family.</text>
</comment>
<dbReference type="AlphaFoldDB" id="A0A0L8VBB9"/>
<feature type="domain" description="RagB/SusD" evidence="7">
    <location>
        <begin position="290"/>
        <end position="602"/>
    </location>
</feature>
<keyword evidence="5" id="KW-0998">Cell outer membrane</keyword>
<evidence type="ECO:0000313" key="9">
    <source>
        <dbReference type="EMBL" id="KOH45751.1"/>
    </source>
</evidence>
<organism evidence="9 10">
    <name type="scientific">Sunxiuqinia dokdonensis</name>
    <dbReference type="NCBI Taxonomy" id="1409788"/>
    <lineage>
        <taxon>Bacteria</taxon>
        <taxon>Pseudomonadati</taxon>
        <taxon>Bacteroidota</taxon>
        <taxon>Bacteroidia</taxon>
        <taxon>Marinilabiliales</taxon>
        <taxon>Prolixibacteraceae</taxon>
        <taxon>Sunxiuqinia</taxon>
    </lineage>
</organism>
<dbReference type="EMBL" id="LGIA01000073">
    <property type="protein sequence ID" value="KOH45751.1"/>
    <property type="molecule type" value="Genomic_DNA"/>
</dbReference>
<keyword evidence="3 6" id="KW-0732">Signal</keyword>
<evidence type="ECO:0000256" key="4">
    <source>
        <dbReference type="ARBA" id="ARBA00023136"/>
    </source>
</evidence>
<feature type="domain" description="SusD-like N-terminal" evidence="8">
    <location>
        <begin position="111"/>
        <end position="230"/>
    </location>
</feature>
<evidence type="ECO:0000259" key="7">
    <source>
        <dbReference type="Pfam" id="PF07980"/>
    </source>
</evidence>
<dbReference type="InterPro" id="IPR011990">
    <property type="entry name" value="TPR-like_helical_dom_sf"/>
</dbReference>
<feature type="signal peptide" evidence="6">
    <location>
        <begin position="1"/>
        <end position="21"/>
    </location>
</feature>
<reference evidence="10" key="1">
    <citation type="submission" date="2015-07" db="EMBL/GenBank/DDBJ databases">
        <title>Genome sequencing of Sunxiuqinia dokdonensis strain SK.</title>
        <authorList>
            <person name="Ahn S."/>
            <person name="Kim B.-C."/>
        </authorList>
    </citation>
    <scope>NUCLEOTIDE SEQUENCE [LARGE SCALE GENOMIC DNA]</scope>
    <source>
        <strain evidence="10">SK</strain>
    </source>
</reference>
<comment type="subcellular location">
    <subcellularLocation>
        <location evidence="1">Cell outer membrane</location>
    </subcellularLocation>
</comment>
<dbReference type="Pfam" id="PF07980">
    <property type="entry name" value="SusD_RagB"/>
    <property type="match status" value="1"/>
</dbReference>
<protein>
    <submittedName>
        <fullName evidence="9">Glycan metabolism protein RagB</fullName>
    </submittedName>
</protein>
<dbReference type="InterPro" id="IPR033985">
    <property type="entry name" value="SusD-like_N"/>
</dbReference>
<name>A0A0L8VBB9_9BACT</name>
<evidence type="ECO:0000256" key="5">
    <source>
        <dbReference type="ARBA" id="ARBA00023237"/>
    </source>
</evidence>
<dbReference type="SUPFAM" id="SSF48452">
    <property type="entry name" value="TPR-like"/>
    <property type="match status" value="1"/>
</dbReference>
<dbReference type="Proteomes" id="UP000036958">
    <property type="component" value="Unassembled WGS sequence"/>
</dbReference>
<evidence type="ECO:0000256" key="3">
    <source>
        <dbReference type="ARBA" id="ARBA00022729"/>
    </source>
</evidence>
<proteinExistence type="inferred from homology"/>
<keyword evidence="10" id="KW-1185">Reference proteome</keyword>
<evidence type="ECO:0000259" key="8">
    <source>
        <dbReference type="Pfam" id="PF14322"/>
    </source>
</evidence>
<accession>A0A0L8VBB9</accession>
<feature type="chain" id="PRO_5005591742" evidence="6">
    <location>
        <begin position="22"/>
        <end position="602"/>
    </location>
</feature>
<comment type="caution">
    <text evidence="9">The sequence shown here is derived from an EMBL/GenBank/DDBJ whole genome shotgun (WGS) entry which is preliminary data.</text>
</comment>
<dbReference type="STRING" id="1409788.NC99_14300"/>
<gene>
    <name evidence="9" type="ORF">NC99_14300</name>
</gene>
<evidence type="ECO:0000256" key="1">
    <source>
        <dbReference type="ARBA" id="ARBA00004442"/>
    </source>
</evidence>
<keyword evidence="4" id="KW-0472">Membrane</keyword>
<dbReference type="RefSeq" id="WP_053181134.1">
    <property type="nucleotide sequence ID" value="NZ_LGIA01000073.1"/>
</dbReference>
<evidence type="ECO:0000256" key="6">
    <source>
        <dbReference type="SAM" id="SignalP"/>
    </source>
</evidence>
<sequence length="602" mass="69712">MKKYRLIIFAFAFLFAGNSCSNFLEVNPKQVLDDALLTKPSDMEGFVTAAYARITDIPSWDSPFSPWWSGSLRSDDSYKGGGGTWDGGNGWGYMETFVNLTPNGWPLDYPWYVSYQIIQRCNTAIQKMENISEDDYPLKSVRIGEVKFIRGFVYFRLKEFFKYVPYIDENVVGTSAEFEAVPNKDHDQPDDMYLWERILNDFKDAESRLPLVQNEKGRVNKNAATAMVARTLMFMAYEQDDRHQVININKERLNEALGYLNKLTDQEGGAVDLCDDFGENFVAESDNNTKESIWEIQYSIDDGSSTGGKINRGEGLNHPWQWAGFQCCGFHHVSYTMGNAFKTGPDGLPLFDTYNDDCYGDYIKNPDGTVNTALVEAGNRDYFEKYNFDPRFSHTAGVPGHPWKYDPDLIFESRGIRNGAEYGYLKSLKELPHPDCGCLLYDGWQFNSMNKRMIRYDEVLLWKAEVLIQLDRWNESLELINKIRERAANSTSRLIMADGTPVMNYKCETYQPGVNCVWDKDFAWKALQWENRLELACEGRRFFDLQRWGILEETMNEYFSIEKNRFYWMDNARFTAGRDEFFPIPQAQMKWAKGNYTQNPGY</sequence>
<evidence type="ECO:0000256" key="2">
    <source>
        <dbReference type="ARBA" id="ARBA00006275"/>
    </source>
</evidence>
<dbReference type="PATRIC" id="fig|1409788.3.peg.1461"/>
<dbReference type="Gene3D" id="1.25.40.390">
    <property type="match status" value="1"/>
</dbReference>
<dbReference type="Pfam" id="PF14322">
    <property type="entry name" value="SusD-like_3"/>
    <property type="match status" value="1"/>
</dbReference>
<dbReference type="OrthoDB" id="9792139at2"/>
<dbReference type="GO" id="GO:0009279">
    <property type="term" value="C:cell outer membrane"/>
    <property type="evidence" value="ECO:0007669"/>
    <property type="project" value="UniProtKB-SubCell"/>
</dbReference>
<dbReference type="InterPro" id="IPR012944">
    <property type="entry name" value="SusD_RagB_dom"/>
</dbReference>